<evidence type="ECO:0000256" key="5">
    <source>
        <dbReference type="ARBA" id="ARBA00016810"/>
    </source>
</evidence>
<evidence type="ECO:0000256" key="9">
    <source>
        <dbReference type="ARBA" id="ARBA00022833"/>
    </source>
</evidence>
<evidence type="ECO:0000259" key="14">
    <source>
        <dbReference type="SMART" id="SM01027"/>
    </source>
</evidence>
<keyword evidence="8" id="KW-0378">Hydrolase</keyword>
<dbReference type="CTD" id="54973"/>
<keyword evidence="15" id="KW-1185">Reference proteome</keyword>
<dbReference type="OMA" id="YLDGMIW"/>
<evidence type="ECO:0000313" key="16">
    <source>
        <dbReference type="RefSeq" id="XP_025029245.1"/>
    </source>
</evidence>
<evidence type="ECO:0000256" key="3">
    <source>
        <dbReference type="ARBA" id="ARBA00004496"/>
    </source>
</evidence>
<evidence type="ECO:0000256" key="4">
    <source>
        <dbReference type="ARBA" id="ARBA00007093"/>
    </source>
</evidence>
<dbReference type="GO" id="GO:0005634">
    <property type="term" value="C:nucleus"/>
    <property type="evidence" value="ECO:0007669"/>
    <property type="project" value="UniProtKB-SubCell"/>
</dbReference>
<evidence type="ECO:0000256" key="6">
    <source>
        <dbReference type="ARBA" id="ARBA00022490"/>
    </source>
</evidence>
<comment type="similarity">
    <text evidence="4">Belongs to the metallo-beta-lactamase superfamily. RNA-metabolizing metallo-beta-lactamase-like family. INTS11 subfamily.</text>
</comment>
<evidence type="ECO:0000256" key="2">
    <source>
        <dbReference type="ARBA" id="ARBA00004123"/>
    </source>
</evidence>
<dbReference type="GO" id="GO:0046872">
    <property type="term" value="F:metal ion binding"/>
    <property type="evidence" value="ECO:0007669"/>
    <property type="project" value="UniProtKB-KW"/>
</dbReference>
<dbReference type="PANTHER" id="PTHR11203">
    <property type="entry name" value="CLEAVAGE AND POLYADENYLATION SPECIFICITY FACTOR FAMILY MEMBER"/>
    <property type="match status" value="1"/>
</dbReference>
<dbReference type="GO" id="GO:0016787">
    <property type="term" value="F:hydrolase activity"/>
    <property type="evidence" value="ECO:0007669"/>
    <property type="project" value="UniProtKB-KW"/>
</dbReference>
<dbReference type="Gene3D" id="3.60.15.10">
    <property type="entry name" value="Ribonuclease Z/Hydroxyacylglutathione hydrolase-like"/>
    <property type="match status" value="1"/>
</dbReference>
<dbReference type="Gene3D" id="3.40.50.10890">
    <property type="match status" value="1"/>
</dbReference>
<dbReference type="SMART" id="SM00849">
    <property type="entry name" value="Lactamase_B"/>
    <property type="match status" value="1"/>
</dbReference>
<feature type="domain" description="Metallo-beta-lactamase" evidence="13">
    <location>
        <begin position="57"/>
        <end position="251"/>
    </location>
</feature>
<dbReference type="CDD" id="cd16291">
    <property type="entry name" value="INTS11-like_MBL-fold"/>
    <property type="match status" value="1"/>
</dbReference>
<dbReference type="Pfam" id="PF10996">
    <property type="entry name" value="Beta-Casp"/>
    <property type="match status" value="1"/>
</dbReference>
<dbReference type="OrthoDB" id="10249535at2759"/>
<evidence type="ECO:0000256" key="7">
    <source>
        <dbReference type="ARBA" id="ARBA00022723"/>
    </source>
</evidence>
<keyword evidence="6" id="KW-0963">Cytoplasm</keyword>
<keyword evidence="10" id="KW-0539">Nucleus</keyword>
<keyword evidence="9" id="KW-0862">Zinc</keyword>
<dbReference type="GeneID" id="103051132"/>
<dbReference type="Proteomes" id="UP000695026">
    <property type="component" value="Unplaced"/>
</dbReference>
<evidence type="ECO:0000256" key="1">
    <source>
        <dbReference type="ARBA" id="ARBA00001947"/>
    </source>
</evidence>
<comment type="cofactor">
    <cofactor evidence="1">
        <name>Zn(2+)</name>
        <dbReference type="ChEBI" id="CHEBI:29105"/>
    </cofactor>
</comment>
<dbReference type="FunFam" id="3.40.50.10890:FF:000002">
    <property type="entry name" value="Integrator complex subunit 11"/>
    <property type="match status" value="1"/>
</dbReference>
<dbReference type="PANTHER" id="PTHR11203:SF37">
    <property type="entry name" value="INTEGRATOR COMPLEX SUBUNIT 11"/>
    <property type="match status" value="1"/>
</dbReference>
<evidence type="ECO:0000259" key="13">
    <source>
        <dbReference type="SMART" id="SM00849"/>
    </source>
</evidence>
<dbReference type="GO" id="GO:0005737">
    <property type="term" value="C:cytoplasm"/>
    <property type="evidence" value="ECO:0007669"/>
    <property type="project" value="UniProtKB-SubCell"/>
</dbReference>
<dbReference type="FunFam" id="3.60.15.10:FF:000003">
    <property type="entry name" value="Integrator complex subunit 11"/>
    <property type="match status" value="1"/>
</dbReference>
<dbReference type="Pfam" id="PF07521">
    <property type="entry name" value="RMMBL"/>
    <property type="match status" value="1"/>
</dbReference>
<name>A0A9F5IPM7_PYTBI</name>
<evidence type="ECO:0000256" key="10">
    <source>
        <dbReference type="ARBA" id="ARBA00023242"/>
    </source>
</evidence>
<dbReference type="InterPro" id="IPR048662">
    <property type="entry name" value="IntS11_C"/>
</dbReference>
<dbReference type="GO" id="GO:0016180">
    <property type="term" value="P:snRNA processing"/>
    <property type="evidence" value="ECO:0007669"/>
    <property type="project" value="TreeGrafter"/>
</dbReference>
<dbReference type="InterPro" id="IPR001279">
    <property type="entry name" value="Metallo-B-lactamas"/>
</dbReference>
<dbReference type="Pfam" id="PF21386">
    <property type="entry name" value="IntS11_C"/>
    <property type="match status" value="1"/>
</dbReference>
<keyword evidence="7" id="KW-0479">Metal-binding</keyword>
<dbReference type="SUPFAM" id="SSF56281">
    <property type="entry name" value="Metallo-hydrolase/oxidoreductase"/>
    <property type="match status" value="1"/>
</dbReference>
<dbReference type="AlphaFoldDB" id="A0A9F5IPM7"/>
<organism evidence="15 16">
    <name type="scientific">Python bivittatus</name>
    <name type="common">Burmese python</name>
    <name type="synonym">Python molurus bivittatus</name>
    <dbReference type="NCBI Taxonomy" id="176946"/>
    <lineage>
        <taxon>Eukaryota</taxon>
        <taxon>Metazoa</taxon>
        <taxon>Chordata</taxon>
        <taxon>Craniata</taxon>
        <taxon>Vertebrata</taxon>
        <taxon>Euteleostomi</taxon>
        <taxon>Lepidosauria</taxon>
        <taxon>Squamata</taxon>
        <taxon>Bifurcata</taxon>
        <taxon>Unidentata</taxon>
        <taxon>Episquamata</taxon>
        <taxon>Toxicofera</taxon>
        <taxon>Serpentes</taxon>
        <taxon>Henophidia</taxon>
        <taxon>Pythonidae</taxon>
        <taxon>Python</taxon>
    </lineage>
</organism>
<gene>
    <name evidence="16" type="primary">INTS11</name>
</gene>
<comment type="subcellular location">
    <subcellularLocation>
        <location evidence="3">Cytoplasm</location>
    </subcellularLocation>
    <subcellularLocation>
        <location evidence="2">Nucleus</location>
    </subcellularLocation>
</comment>
<dbReference type="GO" id="GO:0004521">
    <property type="term" value="F:RNA endonuclease activity"/>
    <property type="evidence" value="ECO:0007669"/>
    <property type="project" value="TreeGrafter"/>
</dbReference>
<dbReference type="SMART" id="SM01027">
    <property type="entry name" value="Beta-Casp"/>
    <property type="match status" value="1"/>
</dbReference>
<dbReference type="InterPro" id="IPR041897">
    <property type="entry name" value="INTS11-like_MBL-fold"/>
</dbReference>
<dbReference type="InterPro" id="IPR011108">
    <property type="entry name" value="RMMBL"/>
</dbReference>
<reference evidence="16" key="1">
    <citation type="submission" date="2025-08" db="UniProtKB">
        <authorList>
            <consortium name="RefSeq"/>
        </authorList>
    </citation>
    <scope>IDENTIFICATION</scope>
    <source>
        <tissue evidence="16">Liver</tissue>
    </source>
</reference>
<feature type="region of interest" description="Disordered" evidence="12">
    <location>
        <begin position="1"/>
        <end position="44"/>
    </location>
</feature>
<dbReference type="InterPro" id="IPR022712">
    <property type="entry name" value="Beta_Casp"/>
</dbReference>
<sequence length="641" mass="72432">MVKLGKRRRRLEEDGTGSCGKLQEGRDGDRCGASGSPRPAGMPEIKVTPLGAGQDVGRSCILVSIAGKNVMLDCGMHMGFNDDRRFPDFSYITQNGRLTDFLDCVIISHFHLDHCGALPYFSEMVGYDGPIYMTHPTKAICPILLEDFRKITVDKKGETNFFTSQMIKDCMKKVVAVHLHQTVQVDSELEIKAYYAGHVLGAAMFQIKVGCESVVYTGDYNMTPDRHLGAAWIDKCRPDLLISESTYATTIRDSKRCRERDFLKKVHESIERGGKVLIPVFALGRAQELCILLETFWERMNLKAPIYFSTGLTEKANHYYKLFITWTNQKIRKTFVQRNMFEFKHIKAFERAFADNPGPMVVFATPGMLHAGQSLQIFKKWAGNEKNMVIMPGYCVQGTVGHKILGGQRKLEMEGRQILEVKMQVEYMSFSAHADAKGIMQLIRQAEPRNVLLVHGEAKKMEFLKQKIEQEFRVHCHMPANGETVTVFTNPNIPVDISLGLLKRELAIGPSPAPKKPKLLHGTLIIKDNSFRLVSSEQALKELGLGEHQLRFTCRIHFQDPRKEHETGLRVYNHLKSALKDYSVQHLSDTSIMVESILIQVTVQSEDPATKLLLVSWTYQDEEMGSYVTSLLKKALPQITG</sequence>
<protein>
    <recommendedName>
        <fullName evidence="5">Integrator complex subunit 11</fullName>
    </recommendedName>
    <alternativeName>
        <fullName evidence="11">Cleavage and polyadenylation-specific factor 3-like protein</fullName>
    </alternativeName>
</protein>
<dbReference type="InterPro" id="IPR036866">
    <property type="entry name" value="RibonucZ/Hydroxyglut_hydro"/>
</dbReference>
<accession>A0A9F5IPM7</accession>
<proteinExistence type="inferred from homology"/>
<evidence type="ECO:0000256" key="8">
    <source>
        <dbReference type="ARBA" id="ARBA00022801"/>
    </source>
</evidence>
<evidence type="ECO:0000256" key="12">
    <source>
        <dbReference type="SAM" id="MobiDB-lite"/>
    </source>
</evidence>
<dbReference type="InterPro" id="IPR050698">
    <property type="entry name" value="MBL"/>
</dbReference>
<dbReference type="Pfam" id="PF16661">
    <property type="entry name" value="Lactamase_B_6"/>
    <property type="match status" value="1"/>
</dbReference>
<evidence type="ECO:0000256" key="11">
    <source>
        <dbReference type="ARBA" id="ARBA00029625"/>
    </source>
</evidence>
<dbReference type="RefSeq" id="XP_025029245.1">
    <property type="nucleotide sequence ID" value="XM_025173477.1"/>
</dbReference>
<feature type="domain" description="Beta-Casp" evidence="14">
    <location>
        <begin position="286"/>
        <end position="404"/>
    </location>
</feature>
<evidence type="ECO:0000313" key="15">
    <source>
        <dbReference type="Proteomes" id="UP000695026"/>
    </source>
</evidence>